<feature type="region of interest" description="Disordered" evidence="1">
    <location>
        <begin position="150"/>
        <end position="206"/>
    </location>
</feature>
<sequence length="259" mass="27754">MTGHTPPAPTRTLTQKLHHHIRNDPDSLFAATVCLILGSIAFAGSATHILHVGAYPHVNVTGWLVWSVAGSLEALAAYAAWEARRRHGWNRVIPILVLLASLAFIVLANLAAADAHAWAARLPWADAFAVVPPLAFLSVAAIAESRSWKRAGSPRAAKTPRAGKPSAEPRKPKQEGDSQNAGQKKQITGGAPSEGTSLRQPTVLPGEDRAAAVERWLREGHRWKAMIGAGMEHFAVGQTAMKNEIRRARTRTAPEVAGS</sequence>
<feature type="transmembrane region" description="Helical" evidence="2">
    <location>
        <begin position="28"/>
        <end position="51"/>
    </location>
</feature>
<organism evidence="3 4">
    <name type="scientific">Kineosporia babensis</name>
    <dbReference type="NCBI Taxonomy" id="499548"/>
    <lineage>
        <taxon>Bacteria</taxon>
        <taxon>Bacillati</taxon>
        <taxon>Actinomycetota</taxon>
        <taxon>Actinomycetes</taxon>
        <taxon>Kineosporiales</taxon>
        <taxon>Kineosporiaceae</taxon>
        <taxon>Kineosporia</taxon>
    </lineage>
</organism>
<dbReference type="Proteomes" id="UP001138997">
    <property type="component" value="Unassembled WGS sequence"/>
</dbReference>
<accession>A0A9X1NKS1</accession>
<evidence type="ECO:0000256" key="2">
    <source>
        <dbReference type="SAM" id="Phobius"/>
    </source>
</evidence>
<dbReference type="RefSeq" id="WP_231449674.1">
    <property type="nucleotide sequence ID" value="NZ_JAJOMB010000035.1"/>
</dbReference>
<reference evidence="3" key="1">
    <citation type="submission" date="2021-11" db="EMBL/GenBank/DDBJ databases">
        <title>Streptomyces corallinus and Kineosporia corallina sp. nov., two new coral-derived marine actinobacteria.</title>
        <authorList>
            <person name="Buangrab K."/>
            <person name="Sutthacheep M."/>
            <person name="Yeemin T."/>
            <person name="Harunari E."/>
            <person name="Igarashi Y."/>
            <person name="Sripreechasak P."/>
            <person name="Kanchanasin P."/>
            <person name="Tanasupawat S."/>
            <person name="Phongsopitanun W."/>
        </authorList>
    </citation>
    <scope>NUCLEOTIDE SEQUENCE</scope>
    <source>
        <strain evidence="3">JCM 31032</strain>
    </source>
</reference>
<keyword evidence="2" id="KW-0472">Membrane</keyword>
<feature type="compositionally biased region" description="Polar residues" evidence="1">
    <location>
        <begin position="177"/>
        <end position="186"/>
    </location>
</feature>
<evidence type="ECO:0008006" key="5">
    <source>
        <dbReference type="Google" id="ProtNLM"/>
    </source>
</evidence>
<keyword evidence="2" id="KW-0812">Transmembrane</keyword>
<evidence type="ECO:0000256" key="1">
    <source>
        <dbReference type="SAM" id="MobiDB-lite"/>
    </source>
</evidence>
<feature type="transmembrane region" description="Helical" evidence="2">
    <location>
        <begin position="93"/>
        <end position="112"/>
    </location>
</feature>
<proteinExistence type="predicted"/>
<protein>
    <recommendedName>
        <fullName evidence="5">DUF2637 domain-containing protein</fullName>
    </recommendedName>
</protein>
<name>A0A9X1NKS1_9ACTN</name>
<feature type="compositionally biased region" description="Basic and acidic residues" evidence="1">
    <location>
        <begin position="167"/>
        <end position="176"/>
    </location>
</feature>
<dbReference type="EMBL" id="JAJOMB010000035">
    <property type="protein sequence ID" value="MCD5316822.1"/>
    <property type="molecule type" value="Genomic_DNA"/>
</dbReference>
<gene>
    <name evidence="3" type="ORF">LR394_38600</name>
</gene>
<keyword evidence="4" id="KW-1185">Reference proteome</keyword>
<feature type="transmembrane region" description="Helical" evidence="2">
    <location>
        <begin position="124"/>
        <end position="143"/>
    </location>
</feature>
<comment type="caution">
    <text evidence="3">The sequence shown here is derived from an EMBL/GenBank/DDBJ whole genome shotgun (WGS) entry which is preliminary data.</text>
</comment>
<dbReference type="AlphaFoldDB" id="A0A9X1NKS1"/>
<evidence type="ECO:0000313" key="3">
    <source>
        <dbReference type="EMBL" id="MCD5316822.1"/>
    </source>
</evidence>
<evidence type="ECO:0000313" key="4">
    <source>
        <dbReference type="Proteomes" id="UP001138997"/>
    </source>
</evidence>
<feature type="transmembrane region" description="Helical" evidence="2">
    <location>
        <begin position="63"/>
        <end position="81"/>
    </location>
</feature>
<keyword evidence="2" id="KW-1133">Transmembrane helix</keyword>